<evidence type="ECO:0000259" key="2">
    <source>
        <dbReference type="Pfam" id="PF13514"/>
    </source>
</evidence>
<organism evidence="3 4">
    <name type="scientific">Salinarimonas soli</name>
    <dbReference type="NCBI Taxonomy" id="1638099"/>
    <lineage>
        <taxon>Bacteria</taxon>
        <taxon>Pseudomonadati</taxon>
        <taxon>Pseudomonadota</taxon>
        <taxon>Alphaproteobacteria</taxon>
        <taxon>Hyphomicrobiales</taxon>
        <taxon>Salinarimonadaceae</taxon>
        <taxon>Salinarimonas</taxon>
    </lineage>
</organism>
<accession>A0A5B2VQ57</accession>
<dbReference type="Pfam" id="PF13514">
    <property type="entry name" value="AAA_27"/>
    <property type="match status" value="1"/>
</dbReference>
<sequence length="1195" mass="128823">MRFERLLLERYGAFEDAGLDFSGADTRLHVVYGPNEAGKSTVLSGITDLLFGIPHKSTYNFRHDYNRLRLGAEVTNAAGQSLAFKRRKANSGTLLSLGSAETALPDGALAPFLGSLSREQFTRMFGLDHRRLRDGGEQMLRSGGDLARSLFEAGSGLSGVGAALQAIEAEIEAIGKLDGRASKTKPLFAEIDAYTDAVQRVRRDGLKADEWRRAEEVLGLATSAREGIDVALTRLRQRRAGLERIRRAAPVLAVIDTLTAELASFGDLPTLPNGFAEEWRGLERRLRDARLLLQAAEEDLDRRTSELAQAPVAATILRHADAITAAHEQLGRYRKDVADEPKLLRDIANDEALIRAKLNALGLSAEPGPVAALVPPQTVEVRVRGLMLQGEGAEAAAAAASAALAKVKAAYAHAGAALAALPDAAEPNAPAALVDEAARLGDVAARHVKALCDLAQAERDLAESLGRLPGWAGSADALAACPLPDGDTVRLHEESLRDAANRVVAVERRLAASGDEARRIDAELAGLKAAGEVPSPAAVQAARDLRDRGWRVIRARHIEAREPAESDLAALECEGDPAAFFENALRRADELVDRRESEAHRIAQFSRLAADQARLSAQTQADEATLATERAALGAEEARWEALWRDCGVRPETPGTMRAWLSRKDETLRLLARVREARSERDDAETTRDHARRCLRRAAEALGLRPSDEATAADLDREVRQALGEATRGVQERQAAARALAEIAERMRGHEAAAEAAERAVATWREQWSDAAVALGLQPNASRPEAELALSAWSEIRQRHASKEQFVRRLSGIRRDNEAFRAELARLVDALGPEGPSPTPGTDLEGTVLALLARLADARQAAATHARSVEDRRIAADKLDAARREAERAAEACDAFRQAFGLSSDMDVLPFAERAGARARALQGLQERRTALAVASDGIAEAAIRAELSETTPDAAAAELALLQGEEDRLVAEGQAAAQHETSARHALETLAGRESVAAAAQRARHHAQAAGMHLERWLQLATAKRLLERALERYRTENQHPLVRRGGEIFAALAATGENPIVRLDVVYGDGTDPTLVGIRRDGSECRVEGMSEGTRDQLYLALRMAAVEQHVAEHEPMPFVADDLFITSDEDRVAAGLAALAALGCKTQVILFTHHQHVARLASLLPGGGVRLHRLPIPRALEEGASHADALTG</sequence>
<dbReference type="InterPro" id="IPR027417">
    <property type="entry name" value="P-loop_NTPase"/>
</dbReference>
<feature type="coiled-coil region" evidence="1">
    <location>
        <begin position="279"/>
        <end position="306"/>
    </location>
</feature>
<dbReference type="Proteomes" id="UP000323142">
    <property type="component" value="Unassembled WGS sequence"/>
</dbReference>
<comment type="caution">
    <text evidence="3">The sequence shown here is derived from an EMBL/GenBank/DDBJ whole genome shotgun (WGS) entry which is preliminary data.</text>
</comment>
<dbReference type="SUPFAM" id="SSF52540">
    <property type="entry name" value="P-loop containing nucleoside triphosphate hydrolases"/>
    <property type="match status" value="1"/>
</dbReference>
<proteinExistence type="predicted"/>
<evidence type="ECO:0000256" key="1">
    <source>
        <dbReference type="SAM" id="Coils"/>
    </source>
</evidence>
<evidence type="ECO:0000313" key="4">
    <source>
        <dbReference type="Proteomes" id="UP000323142"/>
    </source>
</evidence>
<dbReference type="PANTHER" id="PTHR41259:SF1">
    <property type="entry name" value="DOUBLE-STRAND BREAK REPAIR RAD50 ATPASE, PUTATIVE-RELATED"/>
    <property type="match status" value="1"/>
</dbReference>
<feature type="coiled-coil region" evidence="1">
    <location>
        <begin position="740"/>
        <end position="767"/>
    </location>
</feature>
<dbReference type="RefSeq" id="WP_149815956.1">
    <property type="nucleotide sequence ID" value="NZ_VUOA01000009.1"/>
</dbReference>
<dbReference type="AlphaFoldDB" id="A0A5B2VQ57"/>
<protein>
    <submittedName>
        <fullName evidence="3">AAA family ATPase</fullName>
    </submittedName>
</protein>
<evidence type="ECO:0000313" key="3">
    <source>
        <dbReference type="EMBL" id="KAA2241175.1"/>
    </source>
</evidence>
<reference evidence="3 4" key="1">
    <citation type="submission" date="2019-09" db="EMBL/GenBank/DDBJ databases">
        <title>Salinarimonas rosea gen. nov., sp. nov., a new member of the a-2 subgroup of the Proteobacteria.</title>
        <authorList>
            <person name="Liu J."/>
        </authorList>
    </citation>
    <scope>NUCLEOTIDE SEQUENCE [LARGE SCALE GENOMIC DNA]</scope>
    <source>
        <strain evidence="3 4">BN140002</strain>
    </source>
</reference>
<keyword evidence="1" id="KW-0175">Coiled coil</keyword>
<reference evidence="3 4" key="2">
    <citation type="submission" date="2019-09" db="EMBL/GenBank/DDBJ databases">
        <authorList>
            <person name="Jin C."/>
        </authorList>
    </citation>
    <scope>NUCLEOTIDE SEQUENCE [LARGE SCALE GENOMIC DNA]</scope>
    <source>
        <strain evidence="3 4">BN140002</strain>
    </source>
</reference>
<dbReference type="PANTHER" id="PTHR41259">
    <property type="entry name" value="DOUBLE-STRAND BREAK REPAIR RAD50 ATPASE, PUTATIVE-RELATED"/>
    <property type="match status" value="1"/>
</dbReference>
<dbReference type="InterPro" id="IPR038734">
    <property type="entry name" value="YhaN_AAA"/>
</dbReference>
<dbReference type="OrthoDB" id="9764467at2"/>
<feature type="domain" description="YhaN AAA" evidence="2">
    <location>
        <begin position="1"/>
        <end position="211"/>
    </location>
</feature>
<dbReference type="Gene3D" id="3.40.50.300">
    <property type="entry name" value="P-loop containing nucleotide triphosphate hydrolases"/>
    <property type="match status" value="2"/>
</dbReference>
<gene>
    <name evidence="3" type="ORF">F0L46_05085</name>
</gene>
<name>A0A5B2VQ57_9HYPH</name>
<dbReference type="EMBL" id="VUOA01000009">
    <property type="protein sequence ID" value="KAA2241175.1"/>
    <property type="molecule type" value="Genomic_DNA"/>
</dbReference>
<feature type="coiled-coil region" evidence="1">
    <location>
        <begin position="872"/>
        <end position="899"/>
    </location>
</feature>
<keyword evidence="4" id="KW-1185">Reference proteome</keyword>